<keyword evidence="8" id="KW-0325">Glycoprotein</keyword>
<dbReference type="GO" id="GO:0005789">
    <property type="term" value="C:endoplasmic reticulum membrane"/>
    <property type="evidence" value="ECO:0007669"/>
    <property type="project" value="UniProtKB-SubCell"/>
</dbReference>
<feature type="transmembrane region" description="Helical" evidence="10">
    <location>
        <begin position="359"/>
        <end position="378"/>
    </location>
</feature>
<dbReference type="GO" id="GO:0046513">
    <property type="term" value="P:ceramide biosynthetic process"/>
    <property type="evidence" value="ECO:0007669"/>
    <property type="project" value="InterPro"/>
</dbReference>
<dbReference type="InterPro" id="IPR016439">
    <property type="entry name" value="Lag1/Lac1-like"/>
</dbReference>
<comment type="caution">
    <text evidence="12">The sequence shown here is derived from an EMBL/GenBank/DDBJ whole genome shotgun (WGS) entry which is preliminary data.</text>
</comment>
<dbReference type="PANTHER" id="PTHR12560:SF11">
    <property type="entry name" value="CERAMIDE SYNTHASE LAC1-RELATED"/>
    <property type="match status" value="1"/>
</dbReference>
<accession>A0A9P5Q8C6</accession>
<keyword evidence="7 9" id="KW-0472">Membrane</keyword>
<protein>
    <submittedName>
        <fullName evidence="12">Longevity assurance proteins LAG1 LAC1</fullName>
    </submittedName>
</protein>
<evidence type="ECO:0000256" key="4">
    <source>
        <dbReference type="ARBA" id="ARBA00022692"/>
    </source>
</evidence>
<evidence type="ECO:0000256" key="9">
    <source>
        <dbReference type="PROSITE-ProRule" id="PRU00205"/>
    </source>
</evidence>
<feature type="domain" description="TLC" evidence="11">
    <location>
        <begin position="167"/>
        <end position="383"/>
    </location>
</feature>
<keyword evidence="6 10" id="KW-1133">Transmembrane helix</keyword>
<feature type="transmembrane region" description="Helical" evidence="10">
    <location>
        <begin position="132"/>
        <end position="155"/>
    </location>
</feature>
<gene>
    <name evidence="12" type="ORF">BDP27DRAFT_1397833</name>
</gene>
<name>A0A9P5Q8C6_9AGAR</name>
<evidence type="ECO:0000259" key="11">
    <source>
        <dbReference type="PROSITE" id="PS50922"/>
    </source>
</evidence>
<dbReference type="Pfam" id="PF03798">
    <property type="entry name" value="TRAM_LAG1_CLN8"/>
    <property type="match status" value="1"/>
</dbReference>
<feature type="transmembrane region" description="Helical" evidence="10">
    <location>
        <begin position="248"/>
        <end position="267"/>
    </location>
</feature>
<dbReference type="GO" id="GO:0050291">
    <property type="term" value="F:sphingosine N-acyltransferase activity"/>
    <property type="evidence" value="ECO:0007669"/>
    <property type="project" value="InterPro"/>
</dbReference>
<reference evidence="12" key="1">
    <citation type="submission" date="2020-11" db="EMBL/GenBank/DDBJ databases">
        <authorList>
            <consortium name="DOE Joint Genome Institute"/>
            <person name="Ahrendt S."/>
            <person name="Riley R."/>
            <person name="Andreopoulos W."/>
            <person name="Labutti K."/>
            <person name="Pangilinan J."/>
            <person name="Ruiz-Duenas F.J."/>
            <person name="Barrasa J.M."/>
            <person name="Sanchez-Garcia M."/>
            <person name="Camarero S."/>
            <person name="Miyauchi S."/>
            <person name="Serrano A."/>
            <person name="Linde D."/>
            <person name="Babiker R."/>
            <person name="Drula E."/>
            <person name="Ayuso-Fernandez I."/>
            <person name="Pacheco R."/>
            <person name="Padilla G."/>
            <person name="Ferreira P."/>
            <person name="Barriuso J."/>
            <person name="Kellner H."/>
            <person name="Castanera R."/>
            <person name="Alfaro M."/>
            <person name="Ramirez L."/>
            <person name="Pisabarro A.G."/>
            <person name="Kuo A."/>
            <person name="Tritt A."/>
            <person name="Lipzen A."/>
            <person name="He G."/>
            <person name="Yan M."/>
            <person name="Ng V."/>
            <person name="Cullen D."/>
            <person name="Martin F."/>
            <person name="Rosso M.-N."/>
            <person name="Henrissat B."/>
            <person name="Hibbett D."/>
            <person name="Martinez A.T."/>
            <person name="Grigoriev I.V."/>
        </authorList>
    </citation>
    <scope>NUCLEOTIDE SEQUENCE</scope>
    <source>
        <strain evidence="12">AH 40177</strain>
    </source>
</reference>
<evidence type="ECO:0000313" key="12">
    <source>
        <dbReference type="EMBL" id="KAF9076734.1"/>
    </source>
</evidence>
<evidence type="ECO:0000256" key="1">
    <source>
        <dbReference type="ARBA" id="ARBA00004477"/>
    </source>
</evidence>
<dbReference type="PANTHER" id="PTHR12560">
    <property type="entry name" value="LONGEVITY ASSURANCE FACTOR 1 LAG1"/>
    <property type="match status" value="1"/>
</dbReference>
<dbReference type="AlphaFoldDB" id="A0A9P5Q8C6"/>
<keyword evidence="13" id="KW-1185">Reference proteome</keyword>
<sequence length="383" mass="45573">MMASRKSNAVFALVEEDPTHHLAGPFLPQTPIGSLTPLRGNSPVRRPPPRHVSPYISWAVKPEAALKVLLVPLILYLNWELVSPLLAQFIPKGNSYFSHDLPNPFAQFFLLSHRVPSSSNSDPRYQKGWSDLLFIAYHVVFWSLVRESLTIYVFRPIARSYNIRKEQKLDRFAEQGYAVVYMAVMGAWGFRIMGQLPTWWYHTEAFWIDYPHWDMKPELKRYYLMQMAYWIQQQLVLVLGLEKPRKDYYELVAHHFVTIWLVGWSYLINLTLIGNAVYMSMDIPDSWLAFAKVLNYMRAERAKIVAFAVLLVAWTYFRHILNFYILYSVWFEYDLIPESSREWIWANGTYLNWWMKYQVFIPILLLQFLNIFWYFLIWRIAIR</sequence>
<feature type="transmembrane region" description="Helical" evidence="10">
    <location>
        <begin position="305"/>
        <end position="327"/>
    </location>
</feature>
<feature type="transmembrane region" description="Helical" evidence="10">
    <location>
        <begin position="176"/>
        <end position="202"/>
    </location>
</feature>
<evidence type="ECO:0000256" key="3">
    <source>
        <dbReference type="ARBA" id="ARBA00022679"/>
    </source>
</evidence>
<dbReference type="InterPro" id="IPR006634">
    <property type="entry name" value="TLC-dom"/>
</dbReference>
<dbReference type="Proteomes" id="UP000772434">
    <property type="component" value="Unassembled WGS sequence"/>
</dbReference>
<comment type="subcellular location">
    <subcellularLocation>
        <location evidence="1">Endoplasmic reticulum membrane</location>
        <topology evidence="1">Multi-pass membrane protein</topology>
    </subcellularLocation>
</comment>
<organism evidence="12 13">
    <name type="scientific">Rhodocollybia butyracea</name>
    <dbReference type="NCBI Taxonomy" id="206335"/>
    <lineage>
        <taxon>Eukaryota</taxon>
        <taxon>Fungi</taxon>
        <taxon>Dikarya</taxon>
        <taxon>Basidiomycota</taxon>
        <taxon>Agaricomycotina</taxon>
        <taxon>Agaricomycetes</taxon>
        <taxon>Agaricomycetidae</taxon>
        <taxon>Agaricales</taxon>
        <taxon>Marasmiineae</taxon>
        <taxon>Omphalotaceae</taxon>
        <taxon>Rhodocollybia</taxon>
    </lineage>
</organism>
<comment type="similarity">
    <text evidence="2">Belongs to the sphingosine N-acyltransferase family.</text>
</comment>
<dbReference type="SMART" id="SM00724">
    <property type="entry name" value="TLC"/>
    <property type="match status" value="1"/>
</dbReference>
<evidence type="ECO:0000256" key="7">
    <source>
        <dbReference type="ARBA" id="ARBA00023136"/>
    </source>
</evidence>
<evidence type="ECO:0000256" key="5">
    <source>
        <dbReference type="ARBA" id="ARBA00022824"/>
    </source>
</evidence>
<dbReference type="EMBL" id="JADNRY010000005">
    <property type="protein sequence ID" value="KAF9076734.1"/>
    <property type="molecule type" value="Genomic_DNA"/>
</dbReference>
<evidence type="ECO:0000256" key="2">
    <source>
        <dbReference type="ARBA" id="ARBA00009808"/>
    </source>
</evidence>
<dbReference type="OrthoDB" id="3053196at2759"/>
<evidence type="ECO:0000256" key="10">
    <source>
        <dbReference type="SAM" id="Phobius"/>
    </source>
</evidence>
<evidence type="ECO:0000313" key="13">
    <source>
        <dbReference type="Proteomes" id="UP000772434"/>
    </source>
</evidence>
<dbReference type="PROSITE" id="PS50922">
    <property type="entry name" value="TLC"/>
    <property type="match status" value="1"/>
</dbReference>
<keyword evidence="3" id="KW-0808">Transferase</keyword>
<keyword evidence="5" id="KW-0256">Endoplasmic reticulum</keyword>
<evidence type="ECO:0000256" key="6">
    <source>
        <dbReference type="ARBA" id="ARBA00022989"/>
    </source>
</evidence>
<feature type="transmembrane region" description="Helical" evidence="10">
    <location>
        <begin position="68"/>
        <end position="90"/>
    </location>
</feature>
<keyword evidence="4 9" id="KW-0812">Transmembrane</keyword>
<proteinExistence type="inferred from homology"/>
<evidence type="ECO:0000256" key="8">
    <source>
        <dbReference type="ARBA" id="ARBA00023180"/>
    </source>
</evidence>